<organism evidence="6 7">
    <name type="scientific">Roseovarius spongiae</name>
    <dbReference type="NCBI Taxonomy" id="2320272"/>
    <lineage>
        <taxon>Bacteria</taxon>
        <taxon>Pseudomonadati</taxon>
        <taxon>Pseudomonadota</taxon>
        <taxon>Alphaproteobacteria</taxon>
        <taxon>Rhodobacterales</taxon>
        <taxon>Roseobacteraceae</taxon>
        <taxon>Roseovarius</taxon>
    </lineage>
</organism>
<feature type="domain" description="HTH tetR-type" evidence="5">
    <location>
        <begin position="11"/>
        <end position="71"/>
    </location>
</feature>
<gene>
    <name evidence="6" type="ORF">D6850_15960</name>
</gene>
<evidence type="ECO:0000256" key="4">
    <source>
        <dbReference type="PROSITE-ProRule" id="PRU00335"/>
    </source>
</evidence>
<evidence type="ECO:0000256" key="1">
    <source>
        <dbReference type="ARBA" id="ARBA00023015"/>
    </source>
</evidence>
<accession>A0A3A8B7U6</accession>
<dbReference type="RefSeq" id="WP_121168611.1">
    <property type="nucleotide sequence ID" value="NZ_RAPE01000005.1"/>
</dbReference>
<dbReference type="PROSITE" id="PS50977">
    <property type="entry name" value="HTH_TETR_2"/>
    <property type="match status" value="1"/>
</dbReference>
<keyword evidence="2 4" id="KW-0238">DNA-binding</keyword>
<dbReference type="Gene3D" id="1.10.357.10">
    <property type="entry name" value="Tetracycline Repressor, domain 2"/>
    <property type="match status" value="1"/>
</dbReference>
<dbReference type="InterPro" id="IPR050109">
    <property type="entry name" value="HTH-type_TetR-like_transc_reg"/>
</dbReference>
<feature type="DNA-binding region" description="H-T-H motif" evidence="4">
    <location>
        <begin position="34"/>
        <end position="53"/>
    </location>
</feature>
<comment type="caution">
    <text evidence="6">The sequence shown here is derived from an EMBL/GenBank/DDBJ whole genome shotgun (WGS) entry which is preliminary data.</text>
</comment>
<dbReference type="OrthoDB" id="9816431at2"/>
<sequence length="188" mass="19621">MPTPPLSPLKAARWQKILDAAEAVFVARGFRGATMEGIAEAAGVSKATLYGYAPDKDAVFAAAADRVAERLQHAVESALAGDGPAPTRIAAALIAKHRIIDELVRRSPFADDLFAEKTRTSSGRFAALDRAIEAEIAAELRVGGSKAGEASRLAALLFNASQGIANGGAEFDSVAQDIRRLVQALVPG</sequence>
<name>A0A3A8B7U6_9RHOB</name>
<dbReference type="GO" id="GO:0000976">
    <property type="term" value="F:transcription cis-regulatory region binding"/>
    <property type="evidence" value="ECO:0007669"/>
    <property type="project" value="TreeGrafter"/>
</dbReference>
<dbReference type="PANTHER" id="PTHR30055:SF234">
    <property type="entry name" value="HTH-TYPE TRANSCRIPTIONAL REGULATOR BETI"/>
    <property type="match status" value="1"/>
</dbReference>
<evidence type="ECO:0000256" key="3">
    <source>
        <dbReference type="ARBA" id="ARBA00023163"/>
    </source>
</evidence>
<dbReference type="PANTHER" id="PTHR30055">
    <property type="entry name" value="HTH-TYPE TRANSCRIPTIONAL REGULATOR RUTR"/>
    <property type="match status" value="1"/>
</dbReference>
<dbReference type="PRINTS" id="PR00455">
    <property type="entry name" value="HTHTETR"/>
</dbReference>
<keyword evidence="3" id="KW-0804">Transcription</keyword>
<proteinExistence type="predicted"/>
<dbReference type="EMBL" id="RAPE01000005">
    <property type="protein sequence ID" value="RKF12997.1"/>
    <property type="molecule type" value="Genomic_DNA"/>
</dbReference>
<dbReference type="InterPro" id="IPR001647">
    <property type="entry name" value="HTH_TetR"/>
</dbReference>
<keyword evidence="7" id="KW-1185">Reference proteome</keyword>
<evidence type="ECO:0000313" key="7">
    <source>
        <dbReference type="Proteomes" id="UP000281128"/>
    </source>
</evidence>
<dbReference type="Pfam" id="PF00440">
    <property type="entry name" value="TetR_N"/>
    <property type="match status" value="1"/>
</dbReference>
<evidence type="ECO:0000313" key="6">
    <source>
        <dbReference type="EMBL" id="RKF12997.1"/>
    </source>
</evidence>
<dbReference type="AlphaFoldDB" id="A0A3A8B7U6"/>
<dbReference type="GO" id="GO:0003700">
    <property type="term" value="F:DNA-binding transcription factor activity"/>
    <property type="evidence" value="ECO:0007669"/>
    <property type="project" value="TreeGrafter"/>
</dbReference>
<evidence type="ECO:0000256" key="2">
    <source>
        <dbReference type="ARBA" id="ARBA00023125"/>
    </source>
</evidence>
<dbReference type="InterPro" id="IPR009057">
    <property type="entry name" value="Homeodomain-like_sf"/>
</dbReference>
<dbReference type="Proteomes" id="UP000281128">
    <property type="component" value="Unassembled WGS sequence"/>
</dbReference>
<evidence type="ECO:0000259" key="5">
    <source>
        <dbReference type="PROSITE" id="PS50977"/>
    </source>
</evidence>
<keyword evidence="1" id="KW-0805">Transcription regulation</keyword>
<dbReference type="FunFam" id="1.10.10.60:FF:000141">
    <property type="entry name" value="TetR family transcriptional regulator"/>
    <property type="match status" value="1"/>
</dbReference>
<protein>
    <submittedName>
        <fullName evidence="6">TetR/AcrR family transcriptional regulator</fullName>
    </submittedName>
</protein>
<dbReference type="SUPFAM" id="SSF46689">
    <property type="entry name" value="Homeodomain-like"/>
    <property type="match status" value="1"/>
</dbReference>
<reference evidence="6 7" key="1">
    <citation type="submission" date="2018-09" db="EMBL/GenBank/DDBJ databases">
        <title>Roseovarius spongiae sp. nov., isolated from a marine sponge.</title>
        <authorList>
            <person name="Zhuang L."/>
            <person name="Luo L."/>
        </authorList>
    </citation>
    <scope>NUCLEOTIDE SEQUENCE [LARGE SCALE GENOMIC DNA]</scope>
    <source>
        <strain evidence="6 7">HN-E21</strain>
    </source>
</reference>